<evidence type="ECO:0000313" key="1">
    <source>
        <dbReference type="EMBL" id="TKB98022.1"/>
    </source>
</evidence>
<dbReference type="EMBL" id="SWBO01000010">
    <property type="protein sequence ID" value="TKB98022.1"/>
    <property type="molecule type" value="Genomic_DNA"/>
</dbReference>
<dbReference type="Proteomes" id="UP000310477">
    <property type="component" value="Unassembled WGS sequence"/>
</dbReference>
<reference evidence="1 2" key="1">
    <citation type="submission" date="2019-04" db="EMBL/GenBank/DDBJ databases">
        <title>Pedobacter sp. AR-2-6 sp. nov., isolated from Arctic soil.</title>
        <authorList>
            <person name="Dahal R.H."/>
            <person name="Kim D.-U."/>
        </authorList>
    </citation>
    <scope>NUCLEOTIDE SEQUENCE [LARGE SCALE GENOMIC DNA]</scope>
    <source>
        <strain evidence="1 2">AR-2-6</strain>
    </source>
</reference>
<dbReference type="AlphaFoldDB" id="A0A4V5NX76"/>
<name>A0A4V5NX76_9SPHI</name>
<dbReference type="RefSeq" id="WP_136877946.1">
    <property type="nucleotide sequence ID" value="NZ_SWBO01000010.1"/>
</dbReference>
<comment type="caution">
    <text evidence="1">The sequence shown here is derived from an EMBL/GenBank/DDBJ whole genome shotgun (WGS) entry which is preliminary data.</text>
</comment>
<protein>
    <submittedName>
        <fullName evidence="1">Uncharacterized protein</fullName>
    </submittedName>
</protein>
<keyword evidence="2" id="KW-1185">Reference proteome</keyword>
<sequence length="92" mass="10635">MDWLLVTSIEHLKELCDINGRAEFYILIAGGLCRSGKQIHFDNKSKRFEVYNEIDETLQSGLSEKQLHFKTLIPEAIEKSALFFYGVQLWGI</sequence>
<organism evidence="1 2">
    <name type="scientific">Pedobacter cryotolerans</name>
    <dbReference type="NCBI Taxonomy" id="2571270"/>
    <lineage>
        <taxon>Bacteria</taxon>
        <taxon>Pseudomonadati</taxon>
        <taxon>Bacteroidota</taxon>
        <taxon>Sphingobacteriia</taxon>
        <taxon>Sphingobacteriales</taxon>
        <taxon>Sphingobacteriaceae</taxon>
        <taxon>Pedobacter</taxon>
    </lineage>
</organism>
<evidence type="ECO:0000313" key="2">
    <source>
        <dbReference type="Proteomes" id="UP000310477"/>
    </source>
</evidence>
<accession>A0A4V5NX76</accession>
<gene>
    <name evidence="1" type="ORF">FA045_15270</name>
</gene>
<proteinExistence type="predicted"/>